<reference evidence="6 7" key="1">
    <citation type="submission" date="2022-11" db="EMBL/GenBank/DDBJ databases">
        <title>Mucor velutinosus strain NIH1002 WGS.</title>
        <authorList>
            <person name="Subramanian P."/>
            <person name="Mullikin J.C."/>
            <person name="Segre J.A."/>
            <person name="Zelazny A.M."/>
        </authorList>
    </citation>
    <scope>NUCLEOTIDE SEQUENCE [LARGE SCALE GENOMIC DNA]</scope>
    <source>
        <strain evidence="6 7">NIH1002</strain>
    </source>
</reference>
<feature type="compositionally biased region" description="Acidic residues" evidence="4">
    <location>
        <begin position="808"/>
        <end position="829"/>
    </location>
</feature>
<evidence type="ECO:0000256" key="2">
    <source>
        <dbReference type="ARBA" id="ARBA00022448"/>
    </source>
</evidence>
<accession>A0AAN7HLY4</accession>
<dbReference type="Proteomes" id="UP001304243">
    <property type="component" value="Unassembled WGS sequence"/>
</dbReference>
<dbReference type="Pfam" id="PF16755">
    <property type="entry name" value="Beta-prop_NUP159_NUP214"/>
    <property type="match status" value="1"/>
</dbReference>
<comment type="caution">
    <text evidence="6">The sequence shown here is derived from an EMBL/GenBank/DDBJ whole genome shotgun (WGS) entry which is preliminary data.</text>
</comment>
<evidence type="ECO:0000256" key="1">
    <source>
        <dbReference type="ARBA" id="ARBA00004123"/>
    </source>
</evidence>
<keyword evidence="6" id="KW-0808">Transferase</keyword>
<feature type="compositionally biased region" description="Basic and acidic residues" evidence="4">
    <location>
        <begin position="704"/>
        <end position="735"/>
    </location>
</feature>
<gene>
    <name evidence="6" type="primary">PRS4_1</name>
    <name evidence="6" type="ORF">ATC70_005941</name>
</gene>
<proteinExistence type="predicted"/>
<dbReference type="GeneID" id="89949627"/>
<evidence type="ECO:0000256" key="4">
    <source>
        <dbReference type="SAM" id="MobiDB-lite"/>
    </source>
</evidence>
<evidence type="ECO:0000256" key="3">
    <source>
        <dbReference type="ARBA" id="ARBA00023242"/>
    </source>
</evidence>
<keyword evidence="2" id="KW-0813">Transport</keyword>
<dbReference type="InterPro" id="IPR015943">
    <property type="entry name" value="WD40/YVTN_repeat-like_dom_sf"/>
</dbReference>
<evidence type="ECO:0000313" key="7">
    <source>
        <dbReference type="Proteomes" id="UP001304243"/>
    </source>
</evidence>
<dbReference type="SUPFAM" id="SSF117289">
    <property type="entry name" value="Nucleoporin domain"/>
    <property type="match status" value="1"/>
</dbReference>
<comment type="subcellular location">
    <subcellularLocation>
        <location evidence="1">Nucleus</location>
    </subcellularLocation>
</comment>
<feature type="compositionally biased region" description="Polar residues" evidence="4">
    <location>
        <begin position="562"/>
        <end position="588"/>
    </location>
</feature>
<dbReference type="CDD" id="cd22265">
    <property type="entry name" value="UDM1_RNF168"/>
    <property type="match status" value="1"/>
</dbReference>
<dbReference type="Gene3D" id="2.130.10.10">
    <property type="entry name" value="YVTN repeat-like/Quinoprotein amine dehydrogenase"/>
    <property type="match status" value="1"/>
</dbReference>
<name>A0AAN7HLY4_9FUNG</name>
<sequence length="1189" mass="131828">MSDANPFGALNEAEDTYDTSQEGQQKDASFFEIKSLVPDVKIKLPDAQVAQTKNHISLLACSSSYGYFIAATANGFCLGHSQKMREIIYQTQKGKIAELDNTIQVVVSQGKVNHVSLSADQLQLFVAVLGGTLLTYNVHDIVQQKEAATPSHTYSVGCEIVSLQPNPEAYPDIIAILTNDNRCELIQNNDVIAIMHNAHSICWSPKGKQIACGSSAGSIMTYDIEGNQKDEVPPPEALENDPQSERIVDTLVWIENHVFFVFYSHKVDEEYNHRPYIVNRKKQTQEEKYVLMDEVLPVLAMECPKEYFYTAVVRNIGPDAKTVIIITNAAANELNVVGQGDDDQWATWILENSPSLPLSTDDVEDTYPVGLAVDYSASEPLPPFDPAENDTPVPPMPVLYIMTTDGLLLSYHIYNTALAESGAKYDKMIEAMDFNTIPMPQKSTSVTTAPATKSDNKLPNAFALANDTGAAPSFGFNAAGSAPKFASLARSSSTETKLPQPVSAFGSTSTFGQSSGFGQPAFGSTTAFGSSSFGSAAPQMGQNTGNTPSFGGFKNMVKQPKKASTTTSFAPSTLASETSTVAEKASSTGDEEHLQSTSTFGQPSAFGQPSVFGQPSKFGQSSTFGQPSLSGQNLFGAKSFTSPSTFTSKSTTTKDTEDESAKGAKQIEEPSEKSSEKPPQDETPLPTTGTTDAVPSQNNTLAKPIEEKEPEAPTDALSHKEKEEETTTTNNKDEQDAVAPIVQLASDMGDQQAPLSPTTSDDKEKDDQDKDNEDGGCSMSFEQVQRALDNDDVDVKSGSDFTKSDSNQDNEDGYQNDVNSEDDYFDEQDQTGSEQESNEDDEEAKEAQKRAITEEERQAEKERRAKEERLAEEKRIEEEKRAADEKRAAEDKRLAEEKRLEEVRLAEAKRIEDERIARAKRLEEERVAEEKRLKEERIAEEERLEAERIAAVKPDIKFFRPQRLEQTAQPHTRSKNLTPMAAEFEELYFSTLEDMDNTSLLLQNIQEDLYIRNNDLFNPKTADAFEDYDCEWKMADNDSMLNIIQDLNSRAKSAEMDAKYTKESTIRISRATEQMKDDRNLIGDYINSNDFEKPLESPNMVNELQDKQDYLQTKDEEIKALFDTLDSKLAQMKKAQSASKLPSRFSSMKKFELEKIIRDTRRGISASDDRIFDLASQELKFRNAKKHQD</sequence>
<feature type="compositionally biased region" description="Low complexity" evidence="4">
    <location>
        <begin position="639"/>
        <end position="651"/>
    </location>
</feature>
<keyword evidence="7" id="KW-1185">Reference proteome</keyword>
<protein>
    <submittedName>
        <fullName evidence="6">Ribose phosphate diphosphokinase subunit prs4</fullName>
        <ecNumber evidence="6">2.7.6.1</ecNumber>
    </submittedName>
</protein>
<dbReference type="InterPro" id="IPR039462">
    <property type="entry name" value="Nup159/Nup146_N"/>
</dbReference>
<evidence type="ECO:0000259" key="5">
    <source>
        <dbReference type="Pfam" id="PF16755"/>
    </source>
</evidence>
<feature type="compositionally biased region" description="Polar residues" evidence="4">
    <location>
        <begin position="540"/>
        <end position="549"/>
    </location>
</feature>
<organism evidence="6 7">
    <name type="scientific">Mucor velutinosus</name>
    <dbReference type="NCBI Taxonomy" id="708070"/>
    <lineage>
        <taxon>Eukaryota</taxon>
        <taxon>Fungi</taxon>
        <taxon>Fungi incertae sedis</taxon>
        <taxon>Mucoromycota</taxon>
        <taxon>Mucoromycotina</taxon>
        <taxon>Mucoromycetes</taxon>
        <taxon>Mucorales</taxon>
        <taxon>Mucorineae</taxon>
        <taxon>Mucoraceae</taxon>
        <taxon>Mucor</taxon>
    </lineage>
</organism>
<dbReference type="RefSeq" id="XP_064680600.1">
    <property type="nucleotide sequence ID" value="XM_064825223.1"/>
</dbReference>
<dbReference type="EC" id="2.7.6.1" evidence="6"/>
<dbReference type="AlphaFoldDB" id="A0AAN7HLY4"/>
<feature type="compositionally biased region" description="Polar residues" evidence="4">
    <location>
        <begin position="685"/>
        <end position="701"/>
    </location>
</feature>
<dbReference type="GO" id="GO:0005634">
    <property type="term" value="C:nucleus"/>
    <property type="evidence" value="ECO:0007669"/>
    <property type="project" value="UniProtKB-SubCell"/>
</dbReference>
<evidence type="ECO:0000313" key="6">
    <source>
        <dbReference type="EMBL" id="KAK4513934.1"/>
    </source>
</evidence>
<feature type="domain" description="Nucleoporin Nup159/Nup146 N-terminal" evidence="5">
    <location>
        <begin position="55"/>
        <end position="408"/>
    </location>
</feature>
<feature type="region of interest" description="Disordered" evidence="4">
    <location>
        <begin position="536"/>
        <end position="899"/>
    </location>
</feature>
<feature type="compositionally biased region" description="Polar residues" evidence="4">
    <location>
        <begin position="595"/>
        <end position="633"/>
    </location>
</feature>
<keyword evidence="3" id="KW-0539">Nucleus</keyword>
<dbReference type="EMBL" id="JASEJX010000016">
    <property type="protein sequence ID" value="KAK4513934.1"/>
    <property type="molecule type" value="Genomic_DNA"/>
</dbReference>
<dbReference type="GO" id="GO:0004749">
    <property type="term" value="F:ribose phosphate diphosphokinase activity"/>
    <property type="evidence" value="ECO:0007669"/>
    <property type="project" value="UniProtKB-EC"/>
</dbReference>
<feature type="compositionally biased region" description="Basic and acidic residues" evidence="4">
    <location>
        <begin position="652"/>
        <end position="680"/>
    </location>
</feature>
<feature type="region of interest" description="Disordered" evidence="4">
    <location>
        <begin position="1"/>
        <end position="24"/>
    </location>
</feature>
<feature type="compositionally biased region" description="Basic and acidic residues" evidence="4">
    <location>
        <begin position="845"/>
        <end position="899"/>
    </location>
</feature>